<keyword evidence="10 15" id="KW-0460">Magnesium</keyword>
<dbReference type="FunFam" id="3.50.40.10:FF:000001">
    <property type="entry name" value="Phenylalanine--tRNA ligase beta subunit"/>
    <property type="match status" value="1"/>
</dbReference>
<keyword evidence="5" id="KW-0820">tRNA-binding</keyword>
<keyword evidence="9 15" id="KW-0067">ATP-binding</keyword>
<evidence type="ECO:0000256" key="5">
    <source>
        <dbReference type="ARBA" id="ARBA00022555"/>
    </source>
</evidence>
<dbReference type="GO" id="GO:0000287">
    <property type="term" value="F:magnesium ion binding"/>
    <property type="evidence" value="ECO:0007669"/>
    <property type="project" value="UniProtKB-UniRule"/>
</dbReference>
<evidence type="ECO:0000256" key="11">
    <source>
        <dbReference type="ARBA" id="ARBA00022884"/>
    </source>
</evidence>
<dbReference type="GO" id="GO:0000049">
    <property type="term" value="F:tRNA binding"/>
    <property type="evidence" value="ECO:0007669"/>
    <property type="project" value="UniProtKB-UniRule"/>
</dbReference>
<dbReference type="InterPro" id="IPR036690">
    <property type="entry name" value="Fdx_antiC-bd_sf"/>
</dbReference>
<evidence type="ECO:0000256" key="9">
    <source>
        <dbReference type="ARBA" id="ARBA00022840"/>
    </source>
</evidence>
<evidence type="ECO:0000256" key="3">
    <source>
        <dbReference type="ARBA" id="ARBA00011209"/>
    </source>
</evidence>
<dbReference type="InterPro" id="IPR020825">
    <property type="entry name" value="Phe-tRNA_synthase-like_B3/B4"/>
</dbReference>
<dbReference type="SUPFAM" id="SSF46955">
    <property type="entry name" value="Putative DNA-binding domain"/>
    <property type="match status" value="1"/>
</dbReference>
<dbReference type="PROSITE" id="PS51483">
    <property type="entry name" value="B5"/>
    <property type="match status" value="1"/>
</dbReference>
<dbReference type="InterPro" id="IPR005121">
    <property type="entry name" value="Fdx_antiC-bd"/>
</dbReference>
<evidence type="ECO:0000256" key="6">
    <source>
        <dbReference type="ARBA" id="ARBA00022598"/>
    </source>
</evidence>
<evidence type="ECO:0000256" key="4">
    <source>
        <dbReference type="ARBA" id="ARBA00022490"/>
    </source>
</evidence>
<evidence type="ECO:0000256" key="10">
    <source>
        <dbReference type="ARBA" id="ARBA00022842"/>
    </source>
</evidence>
<dbReference type="Pfam" id="PF03484">
    <property type="entry name" value="B5"/>
    <property type="match status" value="1"/>
</dbReference>
<evidence type="ECO:0000256" key="13">
    <source>
        <dbReference type="ARBA" id="ARBA00023146"/>
    </source>
</evidence>
<comment type="subunit">
    <text evidence="3 15">Tetramer of two alpha and two beta subunits.</text>
</comment>
<dbReference type="GO" id="GO:0005524">
    <property type="term" value="F:ATP binding"/>
    <property type="evidence" value="ECO:0007669"/>
    <property type="project" value="UniProtKB-UniRule"/>
</dbReference>
<dbReference type="PROSITE" id="PS51447">
    <property type="entry name" value="FDX_ACB"/>
    <property type="match status" value="1"/>
</dbReference>
<keyword evidence="13 15" id="KW-0030">Aminoacyl-tRNA synthetase</keyword>
<dbReference type="InterPro" id="IPR041616">
    <property type="entry name" value="PheRS_beta_core"/>
</dbReference>
<dbReference type="RefSeq" id="WP_134849281.1">
    <property type="nucleotide sequence ID" value="NZ_CP197400.1"/>
</dbReference>
<comment type="similarity">
    <text evidence="2 15">Belongs to the phenylalanyl-tRNA synthetase beta subunit family. Type 1 subfamily.</text>
</comment>
<dbReference type="InterPro" id="IPR009061">
    <property type="entry name" value="DNA-bd_dom_put_sf"/>
</dbReference>
<keyword evidence="11" id="KW-0694">RNA-binding</keyword>
<accession>A0A4Y8WPU5</accession>
<dbReference type="InterPro" id="IPR045060">
    <property type="entry name" value="Phe-tRNA-ligase_IIc_bsu"/>
</dbReference>
<evidence type="ECO:0000256" key="2">
    <source>
        <dbReference type="ARBA" id="ARBA00008653"/>
    </source>
</evidence>
<dbReference type="CDD" id="cd02796">
    <property type="entry name" value="tRNA_bind_bactPheRS"/>
    <property type="match status" value="1"/>
</dbReference>
<dbReference type="InterPro" id="IPR005146">
    <property type="entry name" value="B3/B4_tRNA-bd"/>
</dbReference>
<dbReference type="Gene3D" id="3.30.930.10">
    <property type="entry name" value="Bira Bifunctional Protein, Domain 2"/>
    <property type="match status" value="1"/>
</dbReference>
<comment type="catalytic activity">
    <reaction evidence="14 15">
        <text>tRNA(Phe) + L-phenylalanine + ATP = L-phenylalanyl-tRNA(Phe) + AMP + diphosphate + H(+)</text>
        <dbReference type="Rhea" id="RHEA:19413"/>
        <dbReference type="Rhea" id="RHEA-COMP:9668"/>
        <dbReference type="Rhea" id="RHEA-COMP:9699"/>
        <dbReference type="ChEBI" id="CHEBI:15378"/>
        <dbReference type="ChEBI" id="CHEBI:30616"/>
        <dbReference type="ChEBI" id="CHEBI:33019"/>
        <dbReference type="ChEBI" id="CHEBI:58095"/>
        <dbReference type="ChEBI" id="CHEBI:78442"/>
        <dbReference type="ChEBI" id="CHEBI:78531"/>
        <dbReference type="ChEBI" id="CHEBI:456215"/>
        <dbReference type="EC" id="6.1.1.20"/>
    </reaction>
</comment>
<comment type="subcellular location">
    <subcellularLocation>
        <location evidence="1 15">Cytoplasm</location>
    </subcellularLocation>
</comment>
<dbReference type="Pfam" id="PF01588">
    <property type="entry name" value="tRNA_bind"/>
    <property type="match status" value="1"/>
</dbReference>
<dbReference type="CDD" id="cd00769">
    <property type="entry name" value="PheRS_beta_core"/>
    <property type="match status" value="1"/>
</dbReference>
<organism evidence="16 17">
    <name type="scientific">Porphyromonas levii</name>
    <dbReference type="NCBI Taxonomy" id="28114"/>
    <lineage>
        <taxon>Bacteria</taxon>
        <taxon>Pseudomonadati</taxon>
        <taxon>Bacteroidota</taxon>
        <taxon>Bacteroidia</taxon>
        <taxon>Bacteroidales</taxon>
        <taxon>Porphyromonadaceae</taxon>
        <taxon>Porphyromonas</taxon>
    </lineage>
</organism>
<dbReference type="SMART" id="SM00874">
    <property type="entry name" value="B5"/>
    <property type="match status" value="1"/>
</dbReference>
<keyword evidence="7 15" id="KW-0479">Metal-binding</keyword>
<evidence type="ECO:0000313" key="16">
    <source>
        <dbReference type="EMBL" id="TFH95694.1"/>
    </source>
</evidence>
<dbReference type="GO" id="GO:0006432">
    <property type="term" value="P:phenylalanyl-tRNA aminoacylation"/>
    <property type="evidence" value="ECO:0007669"/>
    <property type="project" value="UniProtKB-UniRule"/>
</dbReference>
<dbReference type="SUPFAM" id="SSF50249">
    <property type="entry name" value="Nucleic acid-binding proteins"/>
    <property type="match status" value="1"/>
</dbReference>
<gene>
    <name evidence="15" type="primary">pheT</name>
    <name evidence="16" type="ORF">E4P47_03895</name>
</gene>
<dbReference type="NCBIfam" id="NF045760">
    <property type="entry name" value="YtpR"/>
    <property type="match status" value="1"/>
</dbReference>
<dbReference type="Proteomes" id="UP000297225">
    <property type="component" value="Unassembled WGS sequence"/>
</dbReference>
<reference evidence="16 17" key="1">
    <citation type="submission" date="2019-03" db="EMBL/GenBank/DDBJ databases">
        <title>Porphyromonas levii Isolated from the Uterus of Dairy Cows.</title>
        <authorList>
            <person name="Francis A.M."/>
        </authorList>
    </citation>
    <scope>NUCLEOTIDE SEQUENCE [LARGE SCALE GENOMIC DNA]</scope>
    <source>
        <strain evidence="16 17">AF5678</strain>
    </source>
</reference>
<dbReference type="SMART" id="SM00873">
    <property type="entry name" value="B3_4"/>
    <property type="match status" value="1"/>
</dbReference>
<dbReference type="InterPro" id="IPR005147">
    <property type="entry name" value="tRNA_synthase_B5-dom"/>
</dbReference>
<comment type="caution">
    <text evidence="16">The sequence shown here is derived from an EMBL/GenBank/DDBJ whole genome shotgun (WGS) entry which is preliminary data.</text>
</comment>
<dbReference type="SMART" id="SM00896">
    <property type="entry name" value="FDX-ACB"/>
    <property type="match status" value="1"/>
</dbReference>
<keyword evidence="6 15" id="KW-0436">Ligase</keyword>
<dbReference type="FunFam" id="3.30.70.380:FF:000001">
    <property type="entry name" value="Phenylalanine--tRNA ligase beta subunit"/>
    <property type="match status" value="1"/>
</dbReference>
<dbReference type="PANTHER" id="PTHR10947:SF0">
    <property type="entry name" value="PHENYLALANINE--TRNA LIGASE BETA SUBUNIT"/>
    <property type="match status" value="1"/>
</dbReference>
<keyword evidence="17" id="KW-1185">Reference proteome</keyword>
<comment type="cofactor">
    <cofactor evidence="15">
        <name>Mg(2+)</name>
        <dbReference type="ChEBI" id="CHEBI:18420"/>
    </cofactor>
    <text evidence="15">Binds 2 magnesium ions per tetramer.</text>
</comment>
<dbReference type="SUPFAM" id="SSF54991">
    <property type="entry name" value="Anticodon-binding domain of PheRS"/>
    <property type="match status" value="1"/>
</dbReference>
<dbReference type="Gene3D" id="2.40.50.140">
    <property type="entry name" value="Nucleic acid-binding proteins"/>
    <property type="match status" value="1"/>
</dbReference>
<dbReference type="GO" id="GO:0004826">
    <property type="term" value="F:phenylalanine-tRNA ligase activity"/>
    <property type="evidence" value="ECO:0007669"/>
    <property type="project" value="UniProtKB-UniRule"/>
</dbReference>
<dbReference type="Gene3D" id="3.50.40.10">
    <property type="entry name" value="Phenylalanyl-trna Synthetase, Chain B, domain 3"/>
    <property type="match status" value="1"/>
</dbReference>
<dbReference type="OrthoDB" id="9805455at2"/>
<dbReference type="FunFam" id="2.40.50.140:FF:000045">
    <property type="entry name" value="Phenylalanine--tRNA ligase beta subunit"/>
    <property type="match status" value="1"/>
</dbReference>
<dbReference type="STRING" id="1122973.GCA_000379925_00889"/>
<protein>
    <recommendedName>
        <fullName evidence="15">Phenylalanine--tRNA ligase beta subunit</fullName>
        <ecNumber evidence="15">6.1.1.20</ecNumber>
    </recommendedName>
    <alternativeName>
        <fullName evidence="15">Phenylalanyl-tRNA synthetase beta subunit</fullName>
        <shortName evidence="15">PheRS</shortName>
    </alternativeName>
</protein>
<evidence type="ECO:0000256" key="1">
    <source>
        <dbReference type="ARBA" id="ARBA00004496"/>
    </source>
</evidence>
<dbReference type="Gene3D" id="3.30.70.380">
    <property type="entry name" value="Ferrodoxin-fold anticodon-binding domain"/>
    <property type="match status" value="1"/>
</dbReference>
<dbReference type="EMBL" id="SPNC01000041">
    <property type="protein sequence ID" value="TFH95694.1"/>
    <property type="molecule type" value="Genomic_DNA"/>
</dbReference>
<dbReference type="Pfam" id="PF03147">
    <property type="entry name" value="FDX-ACB"/>
    <property type="match status" value="1"/>
</dbReference>
<dbReference type="HAMAP" id="MF_00283">
    <property type="entry name" value="Phe_tRNA_synth_beta1"/>
    <property type="match status" value="1"/>
</dbReference>
<dbReference type="SUPFAM" id="SSF56037">
    <property type="entry name" value="PheT/TilS domain"/>
    <property type="match status" value="1"/>
</dbReference>
<dbReference type="InterPro" id="IPR045864">
    <property type="entry name" value="aa-tRNA-synth_II/BPL/LPL"/>
</dbReference>
<dbReference type="PROSITE" id="PS50886">
    <property type="entry name" value="TRBD"/>
    <property type="match status" value="1"/>
</dbReference>
<dbReference type="AlphaFoldDB" id="A0A4Y8WPU5"/>
<evidence type="ECO:0000256" key="12">
    <source>
        <dbReference type="ARBA" id="ARBA00022917"/>
    </source>
</evidence>
<dbReference type="SUPFAM" id="SSF55681">
    <property type="entry name" value="Class II aaRS and biotin synthetases"/>
    <property type="match status" value="1"/>
</dbReference>
<dbReference type="Pfam" id="PF03483">
    <property type="entry name" value="B3_4"/>
    <property type="match status" value="1"/>
</dbReference>
<keyword evidence="12 15" id="KW-0648">Protein biosynthesis</keyword>
<feature type="binding site" evidence="15">
    <location>
        <position position="475"/>
    </location>
    <ligand>
        <name>Mg(2+)</name>
        <dbReference type="ChEBI" id="CHEBI:18420"/>
        <note>shared with alpha subunit</note>
    </ligand>
</feature>
<dbReference type="InterPro" id="IPR033714">
    <property type="entry name" value="tRNA_bind_bactPheRS"/>
</dbReference>
<keyword evidence="8 15" id="KW-0547">Nucleotide-binding</keyword>
<dbReference type="InterPro" id="IPR002547">
    <property type="entry name" value="tRNA-bd_dom"/>
</dbReference>
<proteinExistence type="inferred from homology"/>
<evidence type="ECO:0000256" key="8">
    <source>
        <dbReference type="ARBA" id="ARBA00022741"/>
    </source>
</evidence>
<feature type="binding site" evidence="15">
    <location>
        <position position="476"/>
    </location>
    <ligand>
        <name>Mg(2+)</name>
        <dbReference type="ChEBI" id="CHEBI:18420"/>
        <note>shared with alpha subunit</note>
    </ligand>
</feature>
<sequence>MNISFSWLKKYVDFDLTPDEVGKVLTSIGLEVGGVEERESVRGGLRGLIIGKVLTCVEHSNSDHLHVTTVDIGSGEPLQIVCGAPNIAAGQTVVVATVGTVLYDGDESFTIKKGKIRGVESVGMICSAKEIGLSGDHSGIMVLEEGIKPGTPAAEYFGITSDYVIEVDITPNRVDATSHYGVARDLYAFLKTHGYSTAIRKPECPKVEATNDEPIALFLDAPVAAPRYMGVVIKGMKVAESPKWLRDALETIGQRSINSVVDAANYVLFELGQPLHTFDLSKIQNNEIHVRLAAEGERLIALDGSELKLADKDLVIADATKPLCLAGVMGGADSGVTMGTTDMFLEVATFHPTYIRKSARRHGFNTDASFRYERGLDPAQLPEAMQRAVALITELTGGKVESKIYDEYPEVQKPYEVTLTMEKLHQLTGLDIPEAKAIEILEALEIKVVENKAGKLELLVPRYRFDVTRDIDVIEDILRIYGYNEYPEDENLRSTISVKTPTDISVAMQKRISEQLTGAGFNEILNNSLSSASYYKEEIASGKAVQVMNPLSQDLSTMRMTLLHGGLEVINYNLNRQAHGLRLYEFGNTYRRAEEGEKTVLEGYKESYRLGIWMTGDAEPTHWARAEYGASVFELKAIVLNILRRMGLNEGEYFVERADDTTGFEAAERIALKGGATIATWGLVGQETLKLHDIDVPVYFAELEWRPIMERILRKDIKMKSIARFPMVKRDFALLIDKSITFADVEATARKVGGKLLKTVTLFDVYEDPKHLPEGKKSYAVAFGLQDAEQTLSDKVIEKTMNKIYEALNKQLGATLR</sequence>
<dbReference type="Gene3D" id="3.30.56.10">
    <property type="match status" value="2"/>
</dbReference>
<dbReference type="NCBIfam" id="TIGR00472">
    <property type="entry name" value="pheT_bact"/>
    <property type="match status" value="1"/>
</dbReference>
<name>A0A4Y8WPU5_9PORP</name>
<dbReference type="EC" id="6.1.1.20" evidence="15"/>
<keyword evidence="4 15" id="KW-0963">Cytoplasm</keyword>
<feature type="binding site" evidence="15">
    <location>
        <position position="472"/>
    </location>
    <ligand>
        <name>Mg(2+)</name>
        <dbReference type="ChEBI" id="CHEBI:18420"/>
        <note>shared with alpha subunit</note>
    </ligand>
</feature>
<dbReference type="InterPro" id="IPR004532">
    <property type="entry name" value="Phe-tRNA-ligase_IIc_bsu_bact"/>
</dbReference>
<dbReference type="Pfam" id="PF17759">
    <property type="entry name" value="tRNA_synthFbeta"/>
    <property type="match status" value="1"/>
</dbReference>
<evidence type="ECO:0000256" key="15">
    <source>
        <dbReference type="HAMAP-Rule" id="MF_00283"/>
    </source>
</evidence>
<evidence type="ECO:0000313" key="17">
    <source>
        <dbReference type="Proteomes" id="UP000297225"/>
    </source>
</evidence>
<evidence type="ECO:0000256" key="7">
    <source>
        <dbReference type="ARBA" id="ARBA00022723"/>
    </source>
</evidence>
<feature type="binding site" evidence="15">
    <location>
        <position position="466"/>
    </location>
    <ligand>
        <name>Mg(2+)</name>
        <dbReference type="ChEBI" id="CHEBI:18420"/>
        <note>shared with alpha subunit</note>
    </ligand>
</feature>
<dbReference type="GO" id="GO:0009328">
    <property type="term" value="C:phenylalanine-tRNA ligase complex"/>
    <property type="evidence" value="ECO:0007669"/>
    <property type="project" value="TreeGrafter"/>
</dbReference>
<dbReference type="InterPro" id="IPR012340">
    <property type="entry name" value="NA-bd_OB-fold"/>
</dbReference>
<dbReference type="PANTHER" id="PTHR10947">
    <property type="entry name" value="PHENYLALANYL-TRNA SYNTHETASE BETA CHAIN AND LEUCINE-RICH REPEAT-CONTAINING PROTEIN 47"/>
    <property type="match status" value="1"/>
</dbReference>
<evidence type="ECO:0000256" key="14">
    <source>
        <dbReference type="ARBA" id="ARBA00049255"/>
    </source>
</evidence>